<feature type="compositionally biased region" description="Low complexity" evidence="6">
    <location>
        <begin position="137"/>
        <end position="164"/>
    </location>
</feature>
<organism evidence="9 10">
    <name type="scientific">Citrus x changshan-huyou</name>
    <dbReference type="NCBI Taxonomy" id="2935761"/>
    <lineage>
        <taxon>Eukaryota</taxon>
        <taxon>Viridiplantae</taxon>
        <taxon>Streptophyta</taxon>
        <taxon>Embryophyta</taxon>
        <taxon>Tracheophyta</taxon>
        <taxon>Spermatophyta</taxon>
        <taxon>Magnoliopsida</taxon>
        <taxon>eudicotyledons</taxon>
        <taxon>Gunneridae</taxon>
        <taxon>Pentapetalae</taxon>
        <taxon>rosids</taxon>
        <taxon>malvids</taxon>
        <taxon>Sapindales</taxon>
        <taxon>Rutaceae</taxon>
        <taxon>Aurantioideae</taxon>
        <taxon>Citrus</taxon>
    </lineage>
</organism>
<dbReference type="GO" id="GO:0006351">
    <property type="term" value="P:DNA-templated transcription"/>
    <property type="evidence" value="ECO:0007669"/>
    <property type="project" value="UniProtKB-UniRule"/>
</dbReference>
<evidence type="ECO:0000259" key="8">
    <source>
        <dbReference type="PROSITE" id="PS51667"/>
    </source>
</evidence>
<dbReference type="GO" id="GO:0005524">
    <property type="term" value="F:ATP binding"/>
    <property type="evidence" value="ECO:0007669"/>
    <property type="project" value="UniProtKB-UniRule"/>
</dbReference>
<feature type="short sequence motif" description="Bipartite nuclear localization signal" evidence="4">
    <location>
        <begin position="94"/>
        <end position="104"/>
    </location>
</feature>
<proteinExistence type="inferred from homology"/>
<dbReference type="Pfam" id="PF08880">
    <property type="entry name" value="QLQ"/>
    <property type="match status" value="1"/>
</dbReference>
<keyword evidence="3 4" id="KW-0539">Nucleus</keyword>
<dbReference type="PANTHER" id="PTHR31602">
    <property type="entry name" value="GROWTH-REGULATING FACTOR 5"/>
    <property type="match status" value="1"/>
</dbReference>
<evidence type="ECO:0000256" key="1">
    <source>
        <dbReference type="ARBA" id="ARBA00004123"/>
    </source>
</evidence>
<dbReference type="GO" id="GO:0005634">
    <property type="term" value="C:nucleus"/>
    <property type="evidence" value="ECO:0007669"/>
    <property type="project" value="UniProtKB-SubCell"/>
</dbReference>
<feature type="compositionally biased region" description="Basic residues" evidence="6">
    <location>
        <begin position="119"/>
        <end position="128"/>
    </location>
</feature>
<feature type="region of interest" description="Disordered" evidence="6">
    <location>
        <begin position="116"/>
        <end position="164"/>
    </location>
</feature>
<evidence type="ECO:0000256" key="6">
    <source>
        <dbReference type="SAM" id="MobiDB-lite"/>
    </source>
</evidence>
<dbReference type="Pfam" id="PF08879">
    <property type="entry name" value="WRC"/>
    <property type="match status" value="1"/>
</dbReference>
<accession>A0AAP0MXF1</accession>
<feature type="short sequence motif" description="Bipartite nuclear localization signal" evidence="4">
    <location>
        <begin position="122"/>
        <end position="129"/>
    </location>
</feature>
<keyword evidence="10" id="KW-1185">Reference proteome</keyword>
<sequence length="416" mass="45876">MMTDGGATTSCGARDHSIIRSPFTPTQLQELEHQALIFKYMVSGVPIPPELIYSVKRSLDSSLVSSLFPPQAPHVGWGCFQVGFGRKADPEPGRCRRTDGKKWRCSKEAYPDSKYCERHMHRGRNRSRKPVEAQALTSSSVPNISSSSTASNPNPNPSSSLNKKLSINTPISSVSSSYPFSPSSSISPELYAYQDPSQKSCTHINPFLCSHSSSSSRPPGSSSFSIHDNVTTRHLFLDSGSGSQTDKDYSSYNFHGIREGAVDERVFFPEASGSIRSFQDSCPGPLVTIDGSYNKTYPHHSQLQSFSDSIKQQQQQQQQQHCFVLGTDFKSSAATERTVVKAENEDKTQKPLHHFFGEWPPKSTDSWLDLSSNSRIHSADQVSIMDNYTVSKRVPAGGHSLIVEVVDGKGLNLRCF</sequence>
<evidence type="ECO:0000256" key="2">
    <source>
        <dbReference type="ARBA" id="ARBA00008122"/>
    </source>
</evidence>
<comment type="subcellular location">
    <subcellularLocation>
        <location evidence="1 4 5">Nucleus</location>
    </subcellularLocation>
</comment>
<dbReference type="InterPro" id="IPR031137">
    <property type="entry name" value="GRF"/>
</dbReference>
<keyword evidence="5" id="KW-0804">Transcription</keyword>
<dbReference type="InterPro" id="IPR014977">
    <property type="entry name" value="WRC_dom"/>
</dbReference>
<comment type="caution">
    <text evidence="9">The sequence shown here is derived from an EMBL/GenBank/DDBJ whole genome shotgun (WGS) entry which is preliminary data.</text>
</comment>
<dbReference type="SMART" id="SM00951">
    <property type="entry name" value="QLQ"/>
    <property type="match status" value="1"/>
</dbReference>
<dbReference type="GO" id="GO:0006355">
    <property type="term" value="P:regulation of DNA-templated transcription"/>
    <property type="evidence" value="ECO:0007669"/>
    <property type="project" value="InterPro"/>
</dbReference>
<dbReference type="Proteomes" id="UP001428341">
    <property type="component" value="Unassembled WGS sequence"/>
</dbReference>
<evidence type="ECO:0000259" key="7">
    <source>
        <dbReference type="PROSITE" id="PS51666"/>
    </source>
</evidence>
<reference evidence="9 10" key="1">
    <citation type="submission" date="2024-05" db="EMBL/GenBank/DDBJ databases">
        <title>Haplotype-resolved chromosome-level genome assembly of Huyou (Citrus changshanensis).</title>
        <authorList>
            <person name="Miao C."/>
            <person name="Chen W."/>
            <person name="Wu Y."/>
            <person name="Wang L."/>
            <person name="Zhao S."/>
            <person name="Grierson D."/>
            <person name="Xu C."/>
            <person name="Chen K."/>
        </authorList>
    </citation>
    <scope>NUCLEOTIDE SEQUENCE [LARGE SCALE GENOMIC DNA]</scope>
    <source>
        <strain evidence="9">01-14</strain>
        <tissue evidence="9">Leaf</tissue>
    </source>
</reference>
<protein>
    <recommendedName>
        <fullName evidence="5">Growth-regulating factor</fullName>
    </recommendedName>
</protein>
<evidence type="ECO:0000256" key="4">
    <source>
        <dbReference type="PROSITE-ProRule" id="PRU01002"/>
    </source>
</evidence>
<evidence type="ECO:0000256" key="3">
    <source>
        <dbReference type="ARBA" id="ARBA00023242"/>
    </source>
</evidence>
<gene>
    <name evidence="9" type="ORF">WN944_021792</name>
</gene>
<comment type="similarity">
    <text evidence="2 5">Belongs to the GRF family.</text>
</comment>
<dbReference type="GO" id="GO:0099402">
    <property type="term" value="P:plant organ development"/>
    <property type="evidence" value="ECO:0007669"/>
    <property type="project" value="UniProtKB-ARBA"/>
</dbReference>
<feature type="domain" description="WRC" evidence="8">
    <location>
        <begin position="89"/>
        <end position="133"/>
    </location>
</feature>
<comment type="domain">
    <text evidence="5">The QLQ domain and WRC domain may be involved in protein-protein interaction and DNA-binding, respectively.</text>
</comment>
<evidence type="ECO:0000256" key="5">
    <source>
        <dbReference type="RuleBase" id="RU367127"/>
    </source>
</evidence>
<dbReference type="AlphaFoldDB" id="A0AAP0MXF1"/>
<keyword evidence="5" id="KW-0010">Activator</keyword>
<dbReference type="PROSITE" id="PS51667">
    <property type="entry name" value="WRC"/>
    <property type="match status" value="1"/>
</dbReference>
<evidence type="ECO:0000313" key="9">
    <source>
        <dbReference type="EMBL" id="KAK9228835.1"/>
    </source>
</evidence>
<dbReference type="PROSITE" id="PS51666">
    <property type="entry name" value="QLQ"/>
    <property type="match status" value="1"/>
</dbReference>
<keyword evidence="5" id="KW-0805">Transcription regulation</keyword>
<dbReference type="EMBL" id="JBCGBO010000001">
    <property type="protein sequence ID" value="KAK9228835.1"/>
    <property type="molecule type" value="Genomic_DNA"/>
</dbReference>
<evidence type="ECO:0000313" key="10">
    <source>
        <dbReference type="Proteomes" id="UP001428341"/>
    </source>
</evidence>
<dbReference type="PANTHER" id="PTHR31602:SF60">
    <property type="entry name" value="GROWTH-REGULATING FACTOR 5"/>
    <property type="match status" value="1"/>
</dbReference>
<dbReference type="InterPro" id="IPR014978">
    <property type="entry name" value="Gln-Leu-Gln_QLQ"/>
</dbReference>
<feature type="domain" description="QLQ" evidence="7">
    <location>
        <begin position="22"/>
        <end position="57"/>
    </location>
</feature>
<name>A0AAP0MXF1_9ROSI</name>
<comment type="function">
    <text evidence="5">Transcription activator.</text>
</comment>